<dbReference type="Proteomes" id="UP001177140">
    <property type="component" value="Unassembled WGS sequence"/>
</dbReference>
<evidence type="ECO:0000313" key="3">
    <source>
        <dbReference type="Proteomes" id="UP001177140"/>
    </source>
</evidence>
<evidence type="ECO:0000313" key="2">
    <source>
        <dbReference type="EMBL" id="MCL7023976.1"/>
    </source>
</evidence>
<feature type="compositionally biased region" description="Basic and acidic residues" evidence="1">
    <location>
        <begin position="155"/>
        <end position="165"/>
    </location>
</feature>
<accession>A0AA41UYA8</accession>
<dbReference type="AlphaFoldDB" id="A0AA41UYA8"/>
<feature type="compositionally biased region" description="Polar residues" evidence="1">
    <location>
        <begin position="140"/>
        <end position="154"/>
    </location>
</feature>
<name>A0AA41UYA8_PAPNU</name>
<feature type="region of interest" description="Disordered" evidence="1">
    <location>
        <begin position="130"/>
        <end position="165"/>
    </location>
</feature>
<sequence>MAGPGELVSDDPDIDTIGKKMSLGLQQAVESLHQEMKSLGQQQVESLQEMKSLLKVLVESQVNTQLQLSQIVNNTSITTGINCKNDKENQSASQSPLSSSITNHHQPGLASTSSTLLSTPENDTIITAGATDISAANMERQPTVTDNQEITQVITDDHSDRGEKT</sequence>
<comment type="caution">
    <text evidence="2">The sequence shown here is derived from an EMBL/GenBank/DDBJ whole genome shotgun (WGS) entry which is preliminary data.</text>
</comment>
<keyword evidence="3" id="KW-1185">Reference proteome</keyword>
<reference evidence="2" key="1">
    <citation type="submission" date="2022-03" db="EMBL/GenBank/DDBJ databases">
        <title>A functionally conserved STORR gene fusion in Papaver species that diverged 16.8 million years ago.</title>
        <authorList>
            <person name="Catania T."/>
        </authorList>
    </citation>
    <scope>NUCLEOTIDE SEQUENCE</scope>
    <source>
        <strain evidence="2">S-191538</strain>
    </source>
</reference>
<gene>
    <name evidence="2" type="ORF">MKW94_023776</name>
</gene>
<feature type="compositionally biased region" description="Low complexity" evidence="1">
    <location>
        <begin position="109"/>
        <end position="118"/>
    </location>
</feature>
<protein>
    <submittedName>
        <fullName evidence="2">Uncharacterized protein</fullName>
    </submittedName>
</protein>
<dbReference type="EMBL" id="JAJJMA010028888">
    <property type="protein sequence ID" value="MCL7023976.1"/>
    <property type="molecule type" value="Genomic_DNA"/>
</dbReference>
<organism evidence="2 3">
    <name type="scientific">Papaver nudicaule</name>
    <name type="common">Iceland poppy</name>
    <dbReference type="NCBI Taxonomy" id="74823"/>
    <lineage>
        <taxon>Eukaryota</taxon>
        <taxon>Viridiplantae</taxon>
        <taxon>Streptophyta</taxon>
        <taxon>Embryophyta</taxon>
        <taxon>Tracheophyta</taxon>
        <taxon>Spermatophyta</taxon>
        <taxon>Magnoliopsida</taxon>
        <taxon>Ranunculales</taxon>
        <taxon>Papaveraceae</taxon>
        <taxon>Papaveroideae</taxon>
        <taxon>Papaver</taxon>
    </lineage>
</organism>
<proteinExistence type="predicted"/>
<feature type="region of interest" description="Disordered" evidence="1">
    <location>
        <begin position="79"/>
        <end position="118"/>
    </location>
</feature>
<feature type="non-terminal residue" evidence="2">
    <location>
        <position position="165"/>
    </location>
</feature>
<feature type="compositionally biased region" description="Low complexity" evidence="1">
    <location>
        <begin position="91"/>
        <end position="100"/>
    </location>
</feature>
<evidence type="ECO:0000256" key="1">
    <source>
        <dbReference type="SAM" id="MobiDB-lite"/>
    </source>
</evidence>